<dbReference type="AlphaFoldDB" id="A0A7X2NLR1"/>
<evidence type="ECO:0000313" key="3">
    <source>
        <dbReference type="EMBL" id="MSS37216.1"/>
    </source>
</evidence>
<keyword evidence="3" id="KW-0762">Sugar transport</keyword>
<dbReference type="InterPro" id="IPR013011">
    <property type="entry name" value="PTS_EIIB_2"/>
</dbReference>
<dbReference type="PROSITE" id="PS51099">
    <property type="entry name" value="PTS_EIIB_TYPE_2"/>
    <property type="match status" value="1"/>
</dbReference>
<evidence type="ECO:0000259" key="2">
    <source>
        <dbReference type="PROSITE" id="PS51099"/>
    </source>
</evidence>
<evidence type="ECO:0000313" key="4">
    <source>
        <dbReference type="Proteomes" id="UP000429958"/>
    </source>
</evidence>
<accession>A0A7X2NLR1</accession>
<feature type="domain" description="PTS EIIB type-2" evidence="2">
    <location>
        <begin position="5"/>
        <end position="98"/>
    </location>
</feature>
<dbReference type="Proteomes" id="UP000429958">
    <property type="component" value="Unassembled WGS sequence"/>
</dbReference>
<dbReference type="InterPro" id="IPR036095">
    <property type="entry name" value="PTS_EIIB-like_sf"/>
</dbReference>
<reference evidence="3 4" key="1">
    <citation type="submission" date="2019-08" db="EMBL/GenBank/DDBJ databases">
        <title>In-depth cultivation of the pig gut microbiome towards novel bacterial diversity and tailored functional studies.</title>
        <authorList>
            <person name="Wylensek D."/>
            <person name="Hitch T.C.A."/>
            <person name="Clavel T."/>
        </authorList>
    </citation>
    <scope>NUCLEOTIDE SEQUENCE [LARGE SCALE GENOMIC DNA]</scope>
    <source>
        <strain evidence="3 4">WCA-389-WT-23D1</strain>
    </source>
</reference>
<dbReference type="GO" id="GO:0009401">
    <property type="term" value="P:phosphoenolpyruvate-dependent sugar phosphotransferase system"/>
    <property type="evidence" value="ECO:0007669"/>
    <property type="project" value="InterPro"/>
</dbReference>
<gene>
    <name evidence="3" type="ORF">FYJ39_11680</name>
</gene>
<dbReference type="SUPFAM" id="SSF52794">
    <property type="entry name" value="PTS system IIB component-like"/>
    <property type="match status" value="1"/>
</dbReference>
<dbReference type="Pfam" id="PF02302">
    <property type="entry name" value="PTS_IIB"/>
    <property type="match status" value="1"/>
</dbReference>
<proteinExistence type="predicted"/>
<dbReference type="Gene3D" id="3.40.50.2300">
    <property type="match status" value="1"/>
</dbReference>
<evidence type="ECO:0000256" key="1">
    <source>
        <dbReference type="ARBA" id="ARBA00022679"/>
    </source>
</evidence>
<dbReference type="RefSeq" id="WP_154472651.1">
    <property type="nucleotide sequence ID" value="NZ_DBEWUL010000047.1"/>
</dbReference>
<keyword evidence="3" id="KW-0813">Transport</keyword>
<keyword evidence="1" id="KW-0808">Transferase</keyword>
<sequence>MKDKVNVLFMCGYGLGSSAVAEMLVKKGLAAEGINADVKHTAVGELNSLMDWADVVAISKKLSEGLRFKEDTHMVEVVNIMDGAGIAKQIGKIVDAHYPYARKEVL</sequence>
<dbReference type="InterPro" id="IPR003501">
    <property type="entry name" value="PTS_EIIB_2/3"/>
</dbReference>
<dbReference type="EMBL" id="VUMD01000009">
    <property type="protein sequence ID" value="MSS37216.1"/>
    <property type="molecule type" value="Genomic_DNA"/>
</dbReference>
<organism evidence="3 4">
    <name type="scientific">Clostridium porci</name>
    <dbReference type="NCBI Taxonomy" id="2605778"/>
    <lineage>
        <taxon>Bacteria</taxon>
        <taxon>Bacillati</taxon>
        <taxon>Bacillota</taxon>
        <taxon>Clostridia</taxon>
        <taxon>Eubacteriales</taxon>
        <taxon>Clostridiaceae</taxon>
        <taxon>Clostridium</taxon>
    </lineage>
</organism>
<dbReference type="GO" id="GO:0008982">
    <property type="term" value="F:protein-N(PI)-phosphohistidine-sugar phosphotransferase activity"/>
    <property type="evidence" value="ECO:0007669"/>
    <property type="project" value="InterPro"/>
</dbReference>
<name>A0A7X2NLR1_9CLOT</name>
<comment type="caution">
    <text evidence="3">The sequence shown here is derived from an EMBL/GenBank/DDBJ whole genome shotgun (WGS) entry which is preliminary data.</text>
</comment>
<keyword evidence="4" id="KW-1185">Reference proteome</keyword>
<protein>
    <submittedName>
        <fullName evidence="3">PTS sugar transporter IIB</fullName>
    </submittedName>
</protein>